<feature type="non-terminal residue" evidence="1">
    <location>
        <position position="50"/>
    </location>
</feature>
<reference evidence="1 2" key="1">
    <citation type="submission" date="2017-11" db="EMBL/GenBank/DDBJ databases">
        <title>De-novo sequencing of pomegranate (Punica granatum L.) genome.</title>
        <authorList>
            <person name="Akparov Z."/>
            <person name="Amiraslanov A."/>
            <person name="Hajiyeva S."/>
            <person name="Abbasov M."/>
            <person name="Kaur K."/>
            <person name="Hamwieh A."/>
            <person name="Solovyev V."/>
            <person name="Salamov A."/>
            <person name="Braich B."/>
            <person name="Kosarev P."/>
            <person name="Mahmoud A."/>
            <person name="Hajiyev E."/>
            <person name="Babayeva S."/>
            <person name="Izzatullayeva V."/>
            <person name="Mammadov A."/>
            <person name="Mammadov A."/>
            <person name="Sharifova S."/>
            <person name="Ojaghi J."/>
            <person name="Eynullazada K."/>
            <person name="Bayramov B."/>
            <person name="Abdulazimova A."/>
            <person name="Shahmuradov I."/>
        </authorList>
    </citation>
    <scope>NUCLEOTIDE SEQUENCE [LARGE SCALE GENOMIC DNA]</scope>
    <source>
        <strain evidence="2">cv. AG2017</strain>
        <tissue evidence="1">Leaf</tissue>
    </source>
</reference>
<dbReference type="EMBL" id="PGOL01026618">
    <property type="protein sequence ID" value="PKI26479.1"/>
    <property type="molecule type" value="Genomic_DNA"/>
</dbReference>
<dbReference type="AlphaFoldDB" id="A0A2I0HGF1"/>
<organism evidence="1 2">
    <name type="scientific">Punica granatum</name>
    <name type="common">Pomegranate</name>
    <dbReference type="NCBI Taxonomy" id="22663"/>
    <lineage>
        <taxon>Eukaryota</taxon>
        <taxon>Viridiplantae</taxon>
        <taxon>Streptophyta</taxon>
        <taxon>Embryophyta</taxon>
        <taxon>Tracheophyta</taxon>
        <taxon>Spermatophyta</taxon>
        <taxon>Magnoliopsida</taxon>
        <taxon>eudicotyledons</taxon>
        <taxon>Gunneridae</taxon>
        <taxon>Pentapetalae</taxon>
        <taxon>rosids</taxon>
        <taxon>malvids</taxon>
        <taxon>Myrtales</taxon>
        <taxon>Lythraceae</taxon>
        <taxon>Punica</taxon>
    </lineage>
</organism>
<name>A0A2I0HGF1_PUNGR</name>
<proteinExistence type="predicted"/>
<evidence type="ECO:0000313" key="2">
    <source>
        <dbReference type="Proteomes" id="UP000233551"/>
    </source>
</evidence>
<gene>
    <name evidence="1" type="ORF">CRG98_048832</name>
</gene>
<evidence type="ECO:0000313" key="1">
    <source>
        <dbReference type="EMBL" id="PKI26479.1"/>
    </source>
</evidence>
<keyword evidence="2" id="KW-1185">Reference proteome</keyword>
<dbReference type="Proteomes" id="UP000233551">
    <property type="component" value="Unassembled WGS sequence"/>
</dbReference>
<protein>
    <submittedName>
        <fullName evidence="1">Uncharacterized protein</fullName>
    </submittedName>
</protein>
<sequence length="50" mass="5953">MDPELQKQHEHMAAYDMIVHLRQLYQEQARHERFDVSKALFKAKLTEGSP</sequence>
<accession>A0A2I0HGF1</accession>
<comment type="caution">
    <text evidence="1">The sequence shown here is derived from an EMBL/GenBank/DDBJ whole genome shotgun (WGS) entry which is preliminary data.</text>
</comment>